<dbReference type="PANTHER" id="PTHR43133">
    <property type="entry name" value="RNA POLYMERASE ECF-TYPE SIGMA FACTO"/>
    <property type="match status" value="1"/>
</dbReference>
<dbReference type="CDD" id="cd06171">
    <property type="entry name" value="Sigma70_r4"/>
    <property type="match status" value="1"/>
</dbReference>
<dbReference type="InterPro" id="IPR014325">
    <property type="entry name" value="RNA_pol_sigma-E_actinobac"/>
</dbReference>
<dbReference type="SUPFAM" id="SSF88659">
    <property type="entry name" value="Sigma3 and sigma4 domains of RNA polymerase sigma factors"/>
    <property type="match status" value="1"/>
</dbReference>
<dbReference type="Pfam" id="PF04542">
    <property type="entry name" value="Sigma70_r2"/>
    <property type="match status" value="1"/>
</dbReference>
<dbReference type="InterPro" id="IPR013249">
    <property type="entry name" value="RNA_pol_sigma70_r4_t2"/>
</dbReference>
<gene>
    <name evidence="8" type="ORF">NF556_15385</name>
</gene>
<dbReference type="SUPFAM" id="SSF88946">
    <property type="entry name" value="Sigma2 domain of RNA polymerase sigma factors"/>
    <property type="match status" value="1"/>
</dbReference>
<feature type="domain" description="RNA polymerase sigma factor 70 region 4 type 2" evidence="7">
    <location>
        <begin position="117"/>
        <end position="169"/>
    </location>
</feature>
<reference evidence="8" key="1">
    <citation type="submission" date="2022-06" db="EMBL/GenBank/DDBJ databases">
        <title>Ornithinimicrobium HY1793.</title>
        <authorList>
            <person name="Huang Y."/>
        </authorList>
    </citation>
    <scope>NUCLEOTIDE SEQUENCE</scope>
    <source>
        <strain evidence="8">HY1793</strain>
    </source>
</reference>
<dbReference type="InterPro" id="IPR039425">
    <property type="entry name" value="RNA_pol_sigma-70-like"/>
</dbReference>
<dbReference type="InterPro" id="IPR013324">
    <property type="entry name" value="RNA_pol_sigma_r3/r4-like"/>
</dbReference>
<comment type="similarity">
    <text evidence="1">Belongs to the sigma-70 factor family. ECF subfamily.</text>
</comment>
<dbReference type="Gene3D" id="1.10.1740.10">
    <property type="match status" value="1"/>
</dbReference>
<evidence type="ECO:0000256" key="2">
    <source>
        <dbReference type="ARBA" id="ARBA00023015"/>
    </source>
</evidence>
<dbReference type="Pfam" id="PF08281">
    <property type="entry name" value="Sigma70_r4_2"/>
    <property type="match status" value="1"/>
</dbReference>
<dbReference type="NCBIfam" id="TIGR02937">
    <property type="entry name" value="sigma70-ECF"/>
    <property type="match status" value="1"/>
</dbReference>
<keyword evidence="2" id="KW-0805">Transcription regulation</keyword>
<keyword evidence="4" id="KW-0238">DNA-binding</keyword>
<evidence type="ECO:0000259" key="7">
    <source>
        <dbReference type="Pfam" id="PF08281"/>
    </source>
</evidence>
<dbReference type="InterPro" id="IPR007627">
    <property type="entry name" value="RNA_pol_sigma70_r2"/>
</dbReference>
<proteinExistence type="inferred from homology"/>
<dbReference type="InterPro" id="IPR014284">
    <property type="entry name" value="RNA_pol_sigma-70_dom"/>
</dbReference>
<accession>A0ABY4YRS9</accession>
<protein>
    <submittedName>
        <fullName evidence="8">SigE family RNA polymerase sigma factor</fullName>
    </submittedName>
</protein>
<keyword evidence="3" id="KW-0731">Sigma factor</keyword>
<organism evidence="8 9">
    <name type="scientific">Ornithinimicrobium faecis</name>
    <dbReference type="NCBI Taxonomy" id="2934158"/>
    <lineage>
        <taxon>Bacteria</taxon>
        <taxon>Bacillati</taxon>
        <taxon>Actinomycetota</taxon>
        <taxon>Actinomycetes</taxon>
        <taxon>Micrococcales</taxon>
        <taxon>Ornithinimicrobiaceae</taxon>
        <taxon>Ornithinimicrobium</taxon>
    </lineage>
</organism>
<sequence>MTRRTSRGKTPAPPPGFTEFVVGRSGSLFRTAVLLTRDPHSAQDLLQTALTKVWRNWDRIQGEPEAYTRRIILNQFLTDRSRRWTGEHPTEFLPEEPVHNRLERVPDDPARVVTDRETLSDAIGTLPPRQRAVIVLRYFHDLSEVQIAEAMGTSTGTVKSQHSKALAALRISEHLEDAPSIGAPSAIGREEA</sequence>
<evidence type="ECO:0000256" key="3">
    <source>
        <dbReference type="ARBA" id="ARBA00023082"/>
    </source>
</evidence>
<evidence type="ECO:0000259" key="6">
    <source>
        <dbReference type="Pfam" id="PF04542"/>
    </source>
</evidence>
<evidence type="ECO:0000256" key="5">
    <source>
        <dbReference type="ARBA" id="ARBA00023163"/>
    </source>
</evidence>
<dbReference type="Gene3D" id="1.10.10.10">
    <property type="entry name" value="Winged helix-like DNA-binding domain superfamily/Winged helix DNA-binding domain"/>
    <property type="match status" value="1"/>
</dbReference>
<dbReference type="EMBL" id="CP099489">
    <property type="protein sequence ID" value="USQ78995.1"/>
    <property type="molecule type" value="Genomic_DNA"/>
</dbReference>
<evidence type="ECO:0000256" key="1">
    <source>
        <dbReference type="ARBA" id="ARBA00010641"/>
    </source>
</evidence>
<dbReference type="Proteomes" id="UP001056455">
    <property type="component" value="Chromosome"/>
</dbReference>
<evidence type="ECO:0000313" key="9">
    <source>
        <dbReference type="Proteomes" id="UP001056455"/>
    </source>
</evidence>
<evidence type="ECO:0000313" key="8">
    <source>
        <dbReference type="EMBL" id="USQ78995.1"/>
    </source>
</evidence>
<name>A0ABY4YRS9_9MICO</name>
<dbReference type="RefSeq" id="WP_252591875.1">
    <property type="nucleotide sequence ID" value="NZ_CP099489.1"/>
</dbReference>
<dbReference type="InterPro" id="IPR036388">
    <property type="entry name" value="WH-like_DNA-bd_sf"/>
</dbReference>
<evidence type="ECO:0000256" key="4">
    <source>
        <dbReference type="ARBA" id="ARBA00023125"/>
    </source>
</evidence>
<feature type="domain" description="RNA polymerase sigma-70 region 2" evidence="6">
    <location>
        <begin position="28"/>
        <end position="84"/>
    </location>
</feature>
<dbReference type="PANTHER" id="PTHR43133:SF50">
    <property type="entry name" value="ECF RNA POLYMERASE SIGMA FACTOR SIGM"/>
    <property type="match status" value="1"/>
</dbReference>
<dbReference type="NCBIfam" id="TIGR02983">
    <property type="entry name" value="SigE-fam_strep"/>
    <property type="match status" value="1"/>
</dbReference>
<dbReference type="InterPro" id="IPR013325">
    <property type="entry name" value="RNA_pol_sigma_r2"/>
</dbReference>
<keyword evidence="9" id="KW-1185">Reference proteome</keyword>
<keyword evidence="5" id="KW-0804">Transcription</keyword>